<feature type="region of interest" description="Disordered" evidence="1">
    <location>
        <begin position="21"/>
        <end position="53"/>
    </location>
</feature>
<keyword evidence="5" id="KW-1185">Reference proteome</keyword>
<evidence type="ECO:0000256" key="1">
    <source>
        <dbReference type="SAM" id="MobiDB-lite"/>
    </source>
</evidence>
<gene>
    <name evidence="4" type="ORF">LEP48_13545</name>
</gene>
<proteinExistence type="predicted"/>
<comment type="caution">
    <text evidence="4">The sequence shown here is derived from an EMBL/GenBank/DDBJ whole genome shotgun (WGS) entry which is preliminary data.</text>
</comment>
<sequence>MTRSRAIYAAASLAAVLLVSGCDDDPPVAPTPEPTSHSASPDASPSASPTATAVVVAPERPDAMDDDGADGAEAAAVYFLELDDYMMSTGDTTEWEAMSHKSCQHCANRLKRANEIADEGYTWTSGPTSARVVHTYEQDAATGTWPMDIEVTQGAVTLSASDGSVIYQEDQVTLELGVEIASKNDSWVIVAVSALEDE</sequence>
<accession>A0ABS7ZH74</accession>
<dbReference type="Pfam" id="PF19843">
    <property type="entry name" value="DUF6318"/>
    <property type="match status" value="1"/>
</dbReference>
<feature type="domain" description="DUF6318" evidence="3">
    <location>
        <begin position="56"/>
        <end position="190"/>
    </location>
</feature>
<organism evidence="4 5">
    <name type="scientific">Isoptericola luteus</name>
    <dbReference type="NCBI Taxonomy" id="2879484"/>
    <lineage>
        <taxon>Bacteria</taxon>
        <taxon>Bacillati</taxon>
        <taxon>Actinomycetota</taxon>
        <taxon>Actinomycetes</taxon>
        <taxon>Micrococcales</taxon>
        <taxon>Promicromonosporaceae</taxon>
        <taxon>Isoptericola</taxon>
    </lineage>
</organism>
<keyword evidence="2" id="KW-0732">Signal</keyword>
<reference evidence="4 5" key="1">
    <citation type="submission" date="2021-09" db="EMBL/GenBank/DDBJ databases">
        <title>Isoptericola luteus sp. nov., a novel bacterium isolated from Harbin, the capital city of Heilongjiang province.</title>
        <authorList>
            <person name="Li J."/>
        </authorList>
    </citation>
    <scope>NUCLEOTIDE SEQUENCE [LARGE SCALE GENOMIC DNA]</scope>
    <source>
        <strain evidence="4 5">NEAU-Y5</strain>
    </source>
</reference>
<dbReference type="Proteomes" id="UP001319870">
    <property type="component" value="Unassembled WGS sequence"/>
</dbReference>
<feature type="signal peptide" evidence="2">
    <location>
        <begin position="1"/>
        <end position="21"/>
    </location>
</feature>
<feature type="compositionally biased region" description="Low complexity" evidence="1">
    <location>
        <begin position="34"/>
        <end position="53"/>
    </location>
</feature>
<name>A0ABS7ZH74_9MICO</name>
<feature type="chain" id="PRO_5046859443" evidence="2">
    <location>
        <begin position="22"/>
        <end position="198"/>
    </location>
</feature>
<dbReference type="PROSITE" id="PS51257">
    <property type="entry name" value="PROKAR_LIPOPROTEIN"/>
    <property type="match status" value="1"/>
</dbReference>
<evidence type="ECO:0000313" key="5">
    <source>
        <dbReference type="Proteomes" id="UP001319870"/>
    </source>
</evidence>
<evidence type="ECO:0000313" key="4">
    <source>
        <dbReference type="EMBL" id="MCA5894362.1"/>
    </source>
</evidence>
<evidence type="ECO:0000259" key="3">
    <source>
        <dbReference type="Pfam" id="PF19843"/>
    </source>
</evidence>
<evidence type="ECO:0000256" key="2">
    <source>
        <dbReference type="SAM" id="SignalP"/>
    </source>
</evidence>
<dbReference type="InterPro" id="IPR046281">
    <property type="entry name" value="DUF6318"/>
</dbReference>
<dbReference type="RefSeq" id="WP_225566123.1">
    <property type="nucleotide sequence ID" value="NZ_JAIXCQ010000009.1"/>
</dbReference>
<dbReference type="EMBL" id="JAIXCQ010000009">
    <property type="protein sequence ID" value="MCA5894362.1"/>
    <property type="molecule type" value="Genomic_DNA"/>
</dbReference>
<protein>
    <submittedName>
        <fullName evidence="4">DUF6318 family protein</fullName>
    </submittedName>
</protein>